<keyword evidence="4" id="KW-1185">Reference proteome</keyword>
<dbReference type="RefSeq" id="WP_202658843.1">
    <property type="nucleotide sequence ID" value="NZ_JAESVP010000003.1"/>
</dbReference>
<gene>
    <name evidence="3" type="ORF">JI744_06195</name>
</gene>
<dbReference type="Pfam" id="PF09923">
    <property type="entry name" value="DUF2155"/>
    <property type="match status" value="1"/>
</dbReference>
<feature type="region of interest" description="Disordered" evidence="1">
    <location>
        <begin position="122"/>
        <end position="145"/>
    </location>
</feature>
<accession>A0A8J7MMQ6</accession>
<evidence type="ECO:0000313" key="4">
    <source>
        <dbReference type="Proteomes" id="UP000619033"/>
    </source>
</evidence>
<comment type="caution">
    <text evidence="3">The sequence shown here is derived from an EMBL/GenBank/DDBJ whole genome shotgun (WGS) entry which is preliminary data.</text>
</comment>
<protein>
    <submittedName>
        <fullName evidence="3">DUF2155 domain-containing protein</fullName>
    </submittedName>
</protein>
<dbReference type="InterPro" id="IPR019225">
    <property type="entry name" value="DUF2155"/>
</dbReference>
<dbReference type="Proteomes" id="UP000619033">
    <property type="component" value="Unassembled WGS sequence"/>
</dbReference>
<evidence type="ECO:0000256" key="1">
    <source>
        <dbReference type="SAM" id="MobiDB-lite"/>
    </source>
</evidence>
<feature type="signal peptide" evidence="2">
    <location>
        <begin position="1"/>
        <end position="18"/>
    </location>
</feature>
<dbReference type="AlphaFoldDB" id="A0A8J7MMQ6"/>
<feature type="chain" id="PRO_5035274588" evidence="2">
    <location>
        <begin position="19"/>
        <end position="145"/>
    </location>
</feature>
<evidence type="ECO:0000256" key="2">
    <source>
        <dbReference type="SAM" id="SignalP"/>
    </source>
</evidence>
<organism evidence="3 4">
    <name type="scientific">Fuscibacter oryzae</name>
    <dbReference type="NCBI Taxonomy" id="2803939"/>
    <lineage>
        <taxon>Bacteria</taxon>
        <taxon>Pseudomonadati</taxon>
        <taxon>Pseudomonadota</taxon>
        <taxon>Alphaproteobacteria</taxon>
        <taxon>Rhodobacterales</taxon>
        <taxon>Paracoccaceae</taxon>
        <taxon>Fuscibacter</taxon>
    </lineage>
</organism>
<keyword evidence="2" id="KW-0732">Signal</keyword>
<proteinExistence type="predicted"/>
<evidence type="ECO:0000313" key="3">
    <source>
        <dbReference type="EMBL" id="MBL4927690.1"/>
    </source>
</evidence>
<name>A0A8J7MMQ6_9RHOB</name>
<sequence>MKVALGLALALLANAALAQNAADAPGARLRLLDKLTGQVTDLTLENGQAQTVGRLTVQVDACRYPADNPTADASAHLTIRDTSQPEPMFKGWMVASSPALSALDHPRYDVWVMRCDVPDRVLPDVPAAPEDQPAEDGAATDGGNG</sequence>
<dbReference type="EMBL" id="JAESVP010000003">
    <property type="protein sequence ID" value="MBL4927690.1"/>
    <property type="molecule type" value="Genomic_DNA"/>
</dbReference>
<reference evidence="3" key="1">
    <citation type="submission" date="2021-01" db="EMBL/GenBank/DDBJ databases">
        <title>Genome seq and assembly of Tabrizicola sp. KVB23.</title>
        <authorList>
            <person name="Chhetri G."/>
        </authorList>
    </citation>
    <scope>NUCLEOTIDE SEQUENCE</scope>
    <source>
        <strain evidence="3">KVB23</strain>
    </source>
</reference>